<organism evidence="1 2">
    <name type="scientific">Agathobaculum butyriciproducens</name>
    <dbReference type="NCBI Taxonomy" id="1628085"/>
    <lineage>
        <taxon>Bacteria</taxon>
        <taxon>Bacillati</taxon>
        <taxon>Bacillota</taxon>
        <taxon>Clostridia</taxon>
        <taxon>Eubacteriales</taxon>
        <taxon>Butyricicoccaceae</taxon>
        <taxon>Agathobaculum</taxon>
    </lineage>
</organism>
<protein>
    <recommendedName>
        <fullName evidence="3">YD repeat-containing protein</fullName>
    </recommendedName>
</protein>
<evidence type="ECO:0008006" key="3">
    <source>
        <dbReference type="Google" id="ProtNLM"/>
    </source>
</evidence>
<dbReference type="Gene3D" id="2.180.10.10">
    <property type="entry name" value="RHS repeat-associated core"/>
    <property type="match status" value="1"/>
</dbReference>
<dbReference type="EMBL" id="JAJEPX010000004">
    <property type="protein sequence ID" value="MCC2176070.1"/>
    <property type="molecule type" value="Genomic_DNA"/>
</dbReference>
<dbReference type="AlphaFoldDB" id="A0AAW4W4J8"/>
<name>A0AAW4W4J8_9FIRM</name>
<keyword evidence="2" id="KW-1185">Reference proteome</keyword>
<evidence type="ECO:0000313" key="1">
    <source>
        <dbReference type="EMBL" id="MCC2176070.1"/>
    </source>
</evidence>
<accession>A0AAW4W4J8</accession>
<evidence type="ECO:0000313" key="2">
    <source>
        <dbReference type="Proteomes" id="UP001298753"/>
    </source>
</evidence>
<comment type="caution">
    <text evidence="1">The sequence shown here is derived from an EMBL/GenBank/DDBJ whole genome shotgun (WGS) entry which is preliminary data.</text>
</comment>
<gene>
    <name evidence="1" type="ORF">LKD22_02800</name>
</gene>
<sequence>MKLNILKRAGMLAASTAVCCGVVFGGLSMNGLRYVRPTAENWTLLAYMQPAARIEQQKTTRVIPDEKEWSYLRITGYDAQNREIWSLNCKRPFGVSSSERKVYSGSKMTWYSTTCGVKTVSYTEYDEQGRIIRTANADGIETYTYRGDEEEPYLEQSCDTAGNMQSQTVSEYDPKTGETTRTSTIFEGVLTGTWITVKDARGSTLHMENNVHDPNYEMMQDNEWTYDDAERTAVCVSEDGVTEKIWYDEQQRVLRDEYYTPDGILQTCTINDFFDITR</sequence>
<dbReference type="GeneID" id="98661452"/>
<reference evidence="1 2" key="1">
    <citation type="submission" date="2021-10" db="EMBL/GenBank/DDBJ databases">
        <title>Anaerobic single-cell dispensing facilitates the cultivation of human gut bacteria.</title>
        <authorList>
            <person name="Afrizal A."/>
        </authorList>
    </citation>
    <scope>NUCLEOTIDE SEQUENCE [LARGE SCALE GENOMIC DNA]</scope>
    <source>
        <strain evidence="1 2">CLA-AA-H270</strain>
    </source>
</reference>
<dbReference type="RefSeq" id="WP_227600182.1">
    <property type="nucleotide sequence ID" value="NZ_JAJEPX010000004.1"/>
</dbReference>
<dbReference type="Proteomes" id="UP001298753">
    <property type="component" value="Unassembled WGS sequence"/>
</dbReference>
<proteinExistence type="predicted"/>